<proteinExistence type="predicted"/>
<reference evidence="2" key="1">
    <citation type="submission" date="2023-07" db="EMBL/GenBank/DDBJ databases">
        <title>Sequencing the genomes of 1000 actinobacteria strains.</title>
        <authorList>
            <person name="Klenk H.-P."/>
        </authorList>
    </citation>
    <scope>NUCLEOTIDE SEQUENCE</scope>
    <source>
        <strain evidence="2">DSM 13988</strain>
    </source>
</reference>
<dbReference type="PROSITE" id="PS51704">
    <property type="entry name" value="GP_PDE"/>
    <property type="match status" value="1"/>
</dbReference>
<dbReference type="RefSeq" id="WP_309850127.1">
    <property type="nucleotide sequence ID" value="NZ_BAAAIU010000044.1"/>
</dbReference>
<dbReference type="InterPro" id="IPR030395">
    <property type="entry name" value="GP_PDE_dom"/>
</dbReference>
<dbReference type="SUPFAM" id="SSF51695">
    <property type="entry name" value="PLC-like phosphodiesterases"/>
    <property type="match status" value="1"/>
</dbReference>
<name>A0AAE3YGP5_9MICC</name>
<keyword evidence="2" id="KW-0378">Hydrolase</keyword>
<dbReference type="GO" id="GO:0006629">
    <property type="term" value="P:lipid metabolic process"/>
    <property type="evidence" value="ECO:0007669"/>
    <property type="project" value="InterPro"/>
</dbReference>
<dbReference type="Gene3D" id="3.20.20.190">
    <property type="entry name" value="Phosphatidylinositol (PI) phosphodiesterase"/>
    <property type="match status" value="1"/>
</dbReference>
<comment type="caution">
    <text evidence="2">The sequence shown here is derived from an EMBL/GenBank/DDBJ whole genome shotgun (WGS) entry which is preliminary data.</text>
</comment>
<evidence type="ECO:0000313" key="3">
    <source>
        <dbReference type="Proteomes" id="UP001247307"/>
    </source>
</evidence>
<dbReference type="EC" id="3.1.4.46" evidence="2"/>
<dbReference type="InterPro" id="IPR017946">
    <property type="entry name" value="PLC-like_Pdiesterase_TIM-brl"/>
</dbReference>
<organism evidence="2 3">
    <name type="scientific">Falsarthrobacter nasiphocae</name>
    <dbReference type="NCBI Taxonomy" id="189863"/>
    <lineage>
        <taxon>Bacteria</taxon>
        <taxon>Bacillati</taxon>
        <taxon>Actinomycetota</taxon>
        <taxon>Actinomycetes</taxon>
        <taxon>Micrococcales</taxon>
        <taxon>Micrococcaceae</taxon>
        <taxon>Falsarthrobacter</taxon>
    </lineage>
</organism>
<dbReference type="Proteomes" id="UP001247307">
    <property type="component" value="Unassembled WGS sequence"/>
</dbReference>
<sequence length="291" mass="31784">MSESLSRAVEGPRPGLVCHRGFGRGSVAENTVAAVRAAALSHADIVEVDVIRSLDGEFFLFHDGQEERHFGLVSPIGVPTAAAQPAVAPPASRRLFELTTAEIESLSYRWQLEGGARVERLTDVLEQCPDIHLQIDRSWPWWPDLFPVLRASGRADSLHLKAPADEAVLQALEAEGGDLQFAAIVFTEEDIARVGSYDINLVGYEIVAETLDGPLVAPGRIAELKSEGRFVQLNALTLPEGQILFGGLDDHVSITRGPEHGWGKILEFGPSLLQTDWPHLLWEYMAALDGR</sequence>
<accession>A0AAE3YGP5</accession>
<dbReference type="AlphaFoldDB" id="A0AAE3YGP5"/>
<feature type="domain" description="GP-PDE" evidence="1">
    <location>
        <begin position="14"/>
        <end position="291"/>
    </location>
</feature>
<dbReference type="PANTHER" id="PTHR46211">
    <property type="entry name" value="GLYCEROPHOSPHORYL DIESTER PHOSPHODIESTERASE"/>
    <property type="match status" value="1"/>
</dbReference>
<protein>
    <submittedName>
        <fullName evidence="2">Glycerophosphoryl diester phosphodiesterase</fullName>
        <ecNumber evidence="2">3.1.4.46</ecNumber>
    </submittedName>
</protein>
<gene>
    <name evidence="2" type="ORF">J2S35_000799</name>
</gene>
<dbReference type="PANTHER" id="PTHR46211:SF14">
    <property type="entry name" value="GLYCEROPHOSPHODIESTER PHOSPHODIESTERASE"/>
    <property type="match status" value="1"/>
</dbReference>
<keyword evidence="3" id="KW-1185">Reference proteome</keyword>
<dbReference type="GO" id="GO:0008889">
    <property type="term" value="F:glycerophosphodiester phosphodiesterase activity"/>
    <property type="evidence" value="ECO:0007669"/>
    <property type="project" value="UniProtKB-EC"/>
</dbReference>
<dbReference type="EMBL" id="JAVDUI010000001">
    <property type="protein sequence ID" value="MDR6891859.1"/>
    <property type="molecule type" value="Genomic_DNA"/>
</dbReference>
<evidence type="ECO:0000313" key="2">
    <source>
        <dbReference type="EMBL" id="MDR6891859.1"/>
    </source>
</evidence>
<dbReference type="CDD" id="cd08566">
    <property type="entry name" value="GDPD_AtGDE_like"/>
    <property type="match status" value="1"/>
</dbReference>
<evidence type="ECO:0000259" key="1">
    <source>
        <dbReference type="PROSITE" id="PS51704"/>
    </source>
</evidence>
<dbReference type="Pfam" id="PF03009">
    <property type="entry name" value="GDPD"/>
    <property type="match status" value="1"/>
</dbReference>